<reference evidence="1" key="1">
    <citation type="submission" date="2022-08" db="EMBL/GenBank/DDBJ databases">
        <title>Genome Sequence of Lecanicillium fungicola.</title>
        <authorList>
            <person name="Buettner E."/>
        </authorList>
    </citation>
    <scope>NUCLEOTIDE SEQUENCE</scope>
    <source>
        <strain evidence="1">Babe33</strain>
    </source>
</reference>
<sequence length="211" mass="24641">MAALFGEEHEPRVLRLCQSDSEEDVDLLYVRVHSRFSNFLQHDTADSLGEPGSPLEEDLVQDLTSTPGGNDFQQRFITMKHPKLPSSDILVCPERDVLWLNFDDDEEDLEEMSRHYGTQLSAIRNVIFEQTEWDDIDACLNQLQHFPGVQTIYVWLSSHLHLAGETPATEKEYFQEARAFQARDYTRFEERNVTVQYIDYERNLYGGFMRK</sequence>
<dbReference type="EMBL" id="JANJQO010003163">
    <property type="protein sequence ID" value="KAJ2964174.1"/>
    <property type="molecule type" value="Genomic_DNA"/>
</dbReference>
<protein>
    <submittedName>
        <fullName evidence="1">Uncharacterized protein</fullName>
    </submittedName>
</protein>
<evidence type="ECO:0000313" key="2">
    <source>
        <dbReference type="Proteomes" id="UP001143910"/>
    </source>
</evidence>
<proteinExistence type="predicted"/>
<comment type="caution">
    <text evidence="1">The sequence shown here is derived from an EMBL/GenBank/DDBJ whole genome shotgun (WGS) entry which is preliminary data.</text>
</comment>
<name>A0ACC1MFN0_9HYPO</name>
<gene>
    <name evidence="1" type="ORF">NQ176_g10811</name>
</gene>
<keyword evidence="2" id="KW-1185">Reference proteome</keyword>
<evidence type="ECO:0000313" key="1">
    <source>
        <dbReference type="EMBL" id="KAJ2964174.1"/>
    </source>
</evidence>
<organism evidence="1 2">
    <name type="scientific">Zarea fungicola</name>
    <dbReference type="NCBI Taxonomy" id="93591"/>
    <lineage>
        <taxon>Eukaryota</taxon>
        <taxon>Fungi</taxon>
        <taxon>Dikarya</taxon>
        <taxon>Ascomycota</taxon>
        <taxon>Pezizomycotina</taxon>
        <taxon>Sordariomycetes</taxon>
        <taxon>Hypocreomycetidae</taxon>
        <taxon>Hypocreales</taxon>
        <taxon>Cordycipitaceae</taxon>
        <taxon>Zarea</taxon>
    </lineage>
</organism>
<dbReference type="Proteomes" id="UP001143910">
    <property type="component" value="Unassembled WGS sequence"/>
</dbReference>
<accession>A0ACC1MFN0</accession>